<dbReference type="AlphaFoldDB" id="A0A9K3GQT8"/>
<protein>
    <recommendedName>
        <fullName evidence="1">Malic enzyme NAD-binding domain-containing protein</fullName>
    </recommendedName>
</protein>
<evidence type="ECO:0000259" key="1">
    <source>
        <dbReference type="Pfam" id="PF03949"/>
    </source>
</evidence>
<dbReference type="InterPro" id="IPR012302">
    <property type="entry name" value="Malic_NAD-bd"/>
</dbReference>
<keyword evidence="3" id="KW-1185">Reference proteome</keyword>
<gene>
    <name evidence="2" type="ORF">KIPB_016482</name>
</gene>
<proteinExistence type="predicted"/>
<feature type="non-terminal residue" evidence="2">
    <location>
        <position position="71"/>
    </location>
</feature>
<name>A0A9K3GQT8_9EUKA</name>
<organism evidence="2 3">
    <name type="scientific">Kipferlia bialata</name>
    <dbReference type="NCBI Taxonomy" id="797122"/>
    <lineage>
        <taxon>Eukaryota</taxon>
        <taxon>Metamonada</taxon>
        <taxon>Carpediemonas-like organisms</taxon>
        <taxon>Kipferlia</taxon>
    </lineage>
</organism>
<dbReference type="GO" id="GO:0051287">
    <property type="term" value="F:NAD binding"/>
    <property type="evidence" value="ECO:0007669"/>
    <property type="project" value="InterPro"/>
</dbReference>
<dbReference type="InterPro" id="IPR036291">
    <property type="entry name" value="NAD(P)-bd_dom_sf"/>
</dbReference>
<dbReference type="Proteomes" id="UP000265618">
    <property type="component" value="Unassembled WGS sequence"/>
</dbReference>
<reference evidence="2 3" key="1">
    <citation type="journal article" date="2018" name="PLoS ONE">
        <title>The draft genome of Kipferlia bialata reveals reductive genome evolution in fornicate parasites.</title>
        <authorList>
            <person name="Tanifuji G."/>
            <person name="Takabayashi S."/>
            <person name="Kume K."/>
            <person name="Takagi M."/>
            <person name="Nakayama T."/>
            <person name="Kamikawa R."/>
            <person name="Inagaki Y."/>
            <person name="Hashimoto T."/>
        </authorList>
    </citation>
    <scope>NUCLEOTIDE SEQUENCE [LARGE SCALE GENOMIC DNA]</scope>
    <source>
        <strain evidence="2">NY0173</strain>
    </source>
</reference>
<evidence type="ECO:0000313" key="3">
    <source>
        <dbReference type="Proteomes" id="UP000265618"/>
    </source>
</evidence>
<sequence length="71" mass="8077">TILYTYFITTDRYDYVDGTMAEHKKPWAQEGLKNEDNKDLMTVIRHVKPTGLLGLSTIPGAFTIHHLSLSL</sequence>
<dbReference type="Pfam" id="PF03949">
    <property type="entry name" value="Malic_M"/>
    <property type="match status" value="1"/>
</dbReference>
<evidence type="ECO:0000313" key="2">
    <source>
        <dbReference type="EMBL" id="GIQ92609.1"/>
    </source>
</evidence>
<dbReference type="OrthoDB" id="5845872at2759"/>
<comment type="caution">
    <text evidence="2">The sequence shown here is derived from an EMBL/GenBank/DDBJ whole genome shotgun (WGS) entry which is preliminary data.</text>
</comment>
<dbReference type="EMBL" id="BDIP01010108">
    <property type="protein sequence ID" value="GIQ92609.1"/>
    <property type="molecule type" value="Genomic_DNA"/>
</dbReference>
<feature type="non-terminal residue" evidence="2">
    <location>
        <position position="1"/>
    </location>
</feature>
<accession>A0A9K3GQT8</accession>
<feature type="domain" description="Malic enzyme NAD-binding" evidence="1">
    <location>
        <begin position="19"/>
        <end position="64"/>
    </location>
</feature>
<dbReference type="SUPFAM" id="SSF51735">
    <property type="entry name" value="NAD(P)-binding Rossmann-fold domains"/>
    <property type="match status" value="1"/>
</dbReference>
<dbReference type="Gene3D" id="3.40.50.720">
    <property type="entry name" value="NAD(P)-binding Rossmann-like Domain"/>
    <property type="match status" value="1"/>
</dbReference>